<protein>
    <submittedName>
        <fullName evidence="7">RING-type domain-containing protein</fullName>
    </submittedName>
</protein>
<reference evidence="7" key="1">
    <citation type="submission" date="2016-11" db="UniProtKB">
        <authorList>
            <consortium name="WormBaseParasite"/>
        </authorList>
    </citation>
    <scope>IDENTIFICATION</scope>
</reference>
<dbReference type="InterPro" id="IPR013083">
    <property type="entry name" value="Znf_RING/FYVE/PHD"/>
</dbReference>
<keyword evidence="6" id="KW-1185">Reference proteome</keyword>
<dbReference type="Gene3D" id="3.30.40.10">
    <property type="entry name" value="Zinc/RING finger domain, C3HC4 (zinc finger)"/>
    <property type="match status" value="1"/>
</dbReference>
<dbReference type="WBParaSite" id="Hba_09206">
    <property type="protein sequence ID" value="Hba_09206"/>
    <property type="gene ID" value="Hba_09206"/>
</dbReference>
<organism evidence="6 7">
    <name type="scientific">Heterorhabditis bacteriophora</name>
    <name type="common">Entomopathogenic nematode worm</name>
    <dbReference type="NCBI Taxonomy" id="37862"/>
    <lineage>
        <taxon>Eukaryota</taxon>
        <taxon>Metazoa</taxon>
        <taxon>Ecdysozoa</taxon>
        <taxon>Nematoda</taxon>
        <taxon>Chromadorea</taxon>
        <taxon>Rhabditida</taxon>
        <taxon>Rhabditina</taxon>
        <taxon>Rhabditomorpha</taxon>
        <taxon>Strongyloidea</taxon>
        <taxon>Heterorhabditidae</taxon>
        <taxon>Heterorhabditis</taxon>
    </lineage>
</organism>
<keyword evidence="2 4" id="KW-0863">Zinc-finger</keyword>
<dbReference type="InterPro" id="IPR001841">
    <property type="entry name" value="Znf_RING"/>
</dbReference>
<feature type="domain" description="RING-type" evidence="5">
    <location>
        <begin position="14"/>
        <end position="57"/>
    </location>
</feature>
<dbReference type="SMART" id="SM00184">
    <property type="entry name" value="RING"/>
    <property type="match status" value="1"/>
</dbReference>
<name>A0A1I7WVN1_HETBA</name>
<dbReference type="PROSITE" id="PS50089">
    <property type="entry name" value="ZF_RING_2"/>
    <property type="match status" value="1"/>
</dbReference>
<evidence type="ECO:0000259" key="5">
    <source>
        <dbReference type="PROSITE" id="PS50089"/>
    </source>
</evidence>
<sequence length="148" mass="16689">MEGEEEDVSNCLTCPVCLNGYTHLVQDRMPLVGKCGHTICCTCVQSLGYTLDCPICRHENSFKWKSKNYQCIGHILKSFFQSVCNFCEEGYALAQSSESAIKHYHSLLIESKEEDWEEICSDVTNIEKHVTVEITSKLTSLLPITDSV</sequence>
<evidence type="ECO:0000256" key="1">
    <source>
        <dbReference type="ARBA" id="ARBA00022723"/>
    </source>
</evidence>
<dbReference type="InterPro" id="IPR017907">
    <property type="entry name" value="Znf_RING_CS"/>
</dbReference>
<keyword evidence="1" id="KW-0479">Metal-binding</keyword>
<evidence type="ECO:0000313" key="7">
    <source>
        <dbReference type="WBParaSite" id="Hba_09206"/>
    </source>
</evidence>
<accession>A0A1I7WVN1</accession>
<evidence type="ECO:0000256" key="4">
    <source>
        <dbReference type="PROSITE-ProRule" id="PRU00175"/>
    </source>
</evidence>
<proteinExistence type="predicted"/>
<dbReference type="SUPFAM" id="SSF57850">
    <property type="entry name" value="RING/U-box"/>
    <property type="match status" value="1"/>
</dbReference>
<dbReference type="AlphaFoldDB" id="A0A1I7WVN1"/>
<dbReference type="Proteomes" id="UP000095283">
    <property type="component" value="Unplaced"/>
</dbReference>
<evidence type="ECO:0000256" key="2">
    <source>
        <dbReference type="ARBA" id="ARBA00022771"/>
    </source>
</evidence>
<evidence type="ECO:0000313" key="6">
    <source>
        <dbReference type="Proteomes" id="UP000095283"/>
    </source>
</evidence>
<dbReference type="PROSITE" id="PS00518">
    <property type="entry name" value="ZF_RING_1"/>
    <property type="match status" value="1"/>
</dbReference>
<keyword evidence="3" id="KW-0862">Zinc</keyword>
<evidence type="ECO:0000256" key="3">
    <source>
        <dbReference type="ARBA" id="ARBA00022833"/>
    </source>
</evidence>
<dbReference type="GO" id="GO:0008270">
    <property type="term" value="F:zinc ion binding"/>
    <property type="evidence" value="ECO:0007669"/>
    <property type="project" value="UniProtKB-KW"/>
</dbReference>